<organism evidence="1 2">
    <name type="scientific">Rosistilla carotiformis</name>
    <dbReference type="NCBI Taxonomy" id="2528017"/>
    <lineage>
        <taxon>Bacteria</taxon>
        <taxon>Pseudomonadati</taxon>
        <taxon>Planctomycetota</taxon>
        <taxon>Planctomycetia</taxon>
        <taxon>Pirellulales</taxon>
        <taxon>Pirellulaceae</taxon>
        <taxon>Rosistilla</taxon>
    </lineage>
</organism>
<keyword evidence="2" id="KW-1185">Reference proteome</keyword>
<dbReference type="KEGG" id="rcf:Poly24_36330"/>
<evidence type="ECO:0000313" key="2">
    <source>
        <dbReference type="Proteomes" id="UP000315082"/>
    </source>
</evidence>
<sequence length="238" mass="25874">MHCDCSMVARPTPRVLAFDKLYKKAAYIKLLSSCLAWFAAGDAGECSSSLGDAVACSRSWRTCSCGTRWQDALSNLPASPAMRPLAFDARHGHRRRARSDAHAKSYQRTQIGDAIVAKHCLGEATGDLRRDVLPSRFLKTHDGFWRLISGRCERQSTSAEGYSRVGIQVGALLTAANAFGNSSLRFTARDVACISEGFPASRNRCIARAIRDALSRYASPPSWLIARLGGTVLPSHGL</sequence>
<protein>
    <submittedName>
        <fullName evidence="1">Uncharacterized protein</fullName>
    </submittedName>
</protein>
<dbReference type="EMBL" id="CP036348">
    <property type="protein sequence ID" value="QDV69915.1"/>
    <property type="molecule type" value="Genomic_DNA"/>
</dbReference>
<proteinExistence type="predicted"/>
<dbReference type="Proteomes" id="UP000315082">
    <property type="component" value="Chromosome"/>
</dbReference>
<accession>A0A518JWL0</accession>
<reference evidence="1 2" key="1">
    <citation type="submission" date="2019-02" db="EMBL/GenBank/DDBJ databases">
        <title>Deep-cultivation of Planctomycetes and their phenomic and genomic characterization uncovers novel biology.</title>
        <authorList>
            <person name="Wiegand S."/>
            <person name="Jogler M."/>
            <person name="Boedeker C."/>
            <person name="Pinto D."/>
            <person name="Vollmers J."/>
            <person name="Rivas-Marin E."/>
            <person name="Kohn T."/>
            <person name="Peeters S.H."/>
            <person name="Heuer A."/>
            <person name="Rast P."/>
            <person name="Oberbeckmann S."/>
            <person name="Bunk B."/>
            <person name="Jeske O."/>
            <person name="Meyerdierks A."/>
            <person name="Storesund J.E."/>
            <person name="Kallscheuer N."/>
            <person name="Luecker S."/>
            <person name="Lage O.M."/>
            <person name="Pohl T."/>
            <person name="Merkel B.J."/>
            <person name="Hornburger P."/>
            <person name="Mueller R.-W."/>
            <person name="Bruemmer F."/>
            <person name="Labrenz M."/>
            <person name="Spormann A.M."/>
            <person name="Op den Camp H."/>
            <person name="Overmann J."/>
            <person name="Amann R."/>
            <person name="Jetten M.S.M."/>
            <person name="Mascher T."/>
            <person name="Medema M.H."/>
            <person name="Devos D.P."/>
            <person name="Kaster A.-K."/>
            <person name="Ovreas L."/>
            <person name="Rohde M."/>
            <person name="Galperin M.Y."/>
            <person name="Jogler C."/>
        </authorList>
    </citation>
    <scope>NUCLEOTIDE SEQUENCE [LARGE SCALE GENOMIC DNA]</scope>
    <source>
        <strain evidence="1 2">Poly24</strain>
    </source>
</reference>
<evidence type="ECO:0000313" key="1">
    <source>
        <dbReference type="EMBL" id="QDV69915.1"/>
    </source>
</evidence>
<name>A0A518JWL0_9BACT</name>
<dbReference type="AlphaFoldDB" id="A0A518JWL0"/>
<gene>
    <name evidence="1" type="ORF">Poly24_36330</name>
</gene>